<evidence type="ECO:0000313" key="5">
    <source>
        <dbReference type="Proteomes" id="UP000265540"/>
    </source>
</evidence>
<reference evidence="4 5" key="1">
    <citation type="journal article" date="2017" name="ISME J.">
        <title>Energy and carbon metabolisms in a deep terrestrial subsurface fluid microbial community.</title>
        <authorList>
            <person name="Momper L."/>
            <person name="Jungbluth S.P."/>
            <person name="Lee M.D."/>
            <person name="Amend J.P."/>
        </authorList>
    </citation>
    <scope>NUCLEOTIDE SEQUENCE [LARGE SCALE GENOMIC DNA]</scope>
    <source>
        <strain evidence="4">SURF_46</strain>
    </source>
</reference>
<sequence length="348" mass="38664">MKYTDVKVTNDRKGKKKGATGLVVFFIGVVVLGGMFLLLRGPLSKGLDPISIVASVSAADIKETDGRTNVLLLGSDKRKAGVVTSELTDTILVASIGHVDRDLVLISIPRDLWVQSPAGYHSKVNEIYTYGGAQEISKVVEQVLDIPIHYHAVVTFELFREAVDVLGGIEVTVERAFTDRFYPVEGMENAPENERYEVVSFQAGKQTMDGDTALKYARSRKGDNDEGTDFARSRRQQKVIMAIKDKALSLKTLINPMKIKELYDIYSNSIDTNIDINTVQSFYLLSQKINFEKVNAIVLDDRSEANDGGLLYAPEDTSLYGGRYVLIPRTGDYSQIHAYVQKYVFGDK</sequence>
<dbReference type="NCBIfam" id="TIGR00350">
    <property type="entry name" value="lytR_cpsA_psr"/>
    <property type="match status" value="1"/>
</dbReference>
<feature type="domain" description="Cell envelope-related transcriptional attenuator" evidence="3">
    <location>
        <begin position="88"/>
        <end position="247"/>
    </location>
</feature>
<comment type="caution">
    <text evidence="4">The sequence shown here is derived from an EMBL/GenBank/DDBJ whole genome shotgun (WGS) entry which is preliminary data.</text>
</comment>
<keyword evidence="2" id="KW-0812">Transmembrane</keyword>
<dbReference type="InterPro" id="IPR004474">
    <property type="entry name" value="LytR_CpsA_psr"/>
</dbReference>
<proteinExistence type="inferred from homology"/>
<name>A0A3A4ZCL5_UNCKA</name>
<evidence type="ECO:0000256" key="2">
    <source>
        <dbReference type="SAM" id="Phobius"/>
    </source>
</evidence>
<dbReference type="PANTHER" id="PTHR33392">
    <property type="entry name" value="POLYISOPRENYL-TEICHOIC ACID--PEPTIDOGLYCAN TEICHOIC ACID TRANSFERASE TAGU"/>
    <property type="match status" value="1"/>
</dbReference>
<evidence type="ECO:0000313" key="4">
    <source>
        <dbReference type="EMBL" id="RJR26902.1"/>
    </source>
</evidence>
<gene>
    <name evidence="4" type="ORF">C4561_03950</name>
</gene>
<dbReference type="AlphaFoldDB" id="A0A3A4ZCL5"/>
<dbReference type="Proteomes" id="UP000265540">
    <property type="component" value="Unassembled WGS sequence"/>
</dbReference>
<dbReference type="InterPro" id="IPR050922">
    <property type="entry name" value="LytR/CpsA/Psr_CW_biosynth"/>
</dbReference>
<feature type="transmembrane region" description="Helical" evidence="2">
    <location>
        <begin position="21"/>
        <end position="39"/>
    </location>
</feature>
<comment type="similarity">
    <text evidence="1">Belongs to the LytR/CpsA/Psr (LCP) family.</text>
</comment>
<keyword evidence="2" id="KW-1133">Transmembrane helix</keyword>
<dbReference type="PANTHER" id="PTHR33392:SF6">
    <property type="entry name" value="POLYISOPRENYL-TEICHOIC ACID--PEPTIDOGLYCAN TEICHOIC ACID TRANSFERASE TAGU"/>
    <property type="match status" value="1"/>
</dbReference>
<keyword evidence="2" id="KW-0472">Membrane</keyword>
<evidence type="ECO:0000256" key="1">
    <source>
        <dbReference type="ARBA" id="ARBA00006068"/>
    </source>
</evidence>
<protein>
    <submittedName>
        <fullName evidence="4">LytR family transcriptional regulator</fullName>
    </submittedName>
</protein>
<dbReference type="Gene3D" id="3.40.630.190">
    <property type="entry name" value="LCP protein"/>
    <property type="match status" value="1"/>
</dbReference>
<organism evidence="4 5">
    <name type="scientific">candidate division WWE3 bacterium</name>
    <dbReference type="NCBI Taxonomy" id="2053526"/>
    <lineage>
        <taxon>Bacteria</taxon>
        <taxon>Katanobacteria</taxon>
    </lineage>
</organism>
<accession>A0A3A4ZCL5</accession>
<evidence type="ECO:0000259" key="3">
    <source>
        <dbReference type="Pfam" id="PF03816"/>
    </source>
</evidence>
<dbReference type="Pfam" id="PF03816">
    <property type="entry name" value="LytR_cpsA_psr"/>
    <property type="match status" value="1"/>
</dbReference>
<dbReference type="EMBL" id="QZJF01000017">
    <property type="protein sequence ID" value="RJR26902.1"/>
    <property type="molecule type" value="Genomic_DNA"/>
</dbReference>